<feature type="coiled-coil region" evidence="6">
    <location>
        <begin position="260"/>
        <end position="287"/>
    </location>
</feature>
<proteinExistence type="inferred from homology"/>
<keyword evidence="6" id="KW-0175">Coiled coil</keyword>
<protein>
    <recommendedName>
        <fullName evidence="5">Flotillin-like protein FloA</fullName>
    </recommendedName>
</protein>
<comment type="subunit">
    <text evidence="5">Homooligomerizes.</text>
</comment>
<organism evidence="7 8">
    <name type="scientific">Duncaniella muris</name>
    <dbReference type="NCBI Taxonomy" id="2094150"/>
    <lineage>
        <taxon>Bacteria</taxon>
        <taxon>Pseudomonadati</taxon>
        <taxon>Bacteroidota</taxon>
        <taxon>Bacteroidia</taxon>
        <taxon>Bacteroidales</taxon>
        <taxon>Muribaculaceae</taxon>
        <taxon>Duncaniella</taxon>
    </lineage>
</organism>
<reference evidence="8" key="1">
    <citation type="submission" date="2018-02" db="EMBL/GenBank/DDBJ databases">
        <authorList>
            <person name="Clavel T."/>
            <person name="Strowig T."/>
        </authorList>
    </citation>
    <scope>NUCLEOTIDE SEQUENCE [LARGE SCALE GENOMIC DNA]</scope>
    <source>
        <strain evidence="8">DSM 103720</strain>
    </source>
</reference>
<comment type="function">
    <text evidence="5">Found in functional membrane microdomains (FMM) that may be equivalent to eukaryotic membrane rafts FMMs are highly dynamic and increase in number as cells age. Flotillins are thought to be important factors in membrane fluidity.</text>
</comment>
<dbReference type="EMBL" id="PUEC01000004">
    <property type="protein sequence ID" value="PWB03675.1"/>
    <property type="molecule type" value="Genomic_DNA"/>
</dbReference>
<dbReference type="GO" id="GO:0045121">
    <property type="term" value="C:membrane raft"/>
    <property type="evidence" value="ECO:0007669"/>
    <property type="project" value="UniProtKB-SubCell"/>
</dbReference>
<comment type="caution">
    <text evidence="5">Lacks conserved residue(s) required for the propagation of feature annotation.</text>
</comment>
<dbReference type="GeneID" id="82525295"/>
<accession>A0A2V1ISP7</accession>
<dbReference type="RefSeq" id="WP_107031457.1">
    <property type="nucleotide sequence ID" value="NZ_CAJSYL010000017.1"/>
</dbReference>
<dbReference type="GO" id="GO:0005886">
    <property type="term" value="C:plasma membrane"/>
    <property type="evidence" value="ECO:0007669"/>
    <property type="project" value="UniProtKB-SubCell"/>
</dbReference>
<dbReference type="Pfam" id="PF12127">
    <property type="entry name" value="FloA"/>
    <property type="match status" value="1"/>
</dbReference>
<evidence type="ECO:0000256" key="2">
    <source>
        <dbReference type="ARBA" id="ARBA00022692"/>
    </source>
</evidence>
<sequence length="322" mass="34939">MEVTLILILIALVIIICIFFYYVPFFLWISARVSGVRISLMQLFLMRIRKVPASVIVRALIEAHKAGLNDVSRDDLEAHYLAGGNVEKVVHALVSASKANIDLGFKMATAIDLAGRDVFQAVQMSVNPKVIETPHVTAVAKDGIQLIAIARVTVRANIRQLVGGAGEDTVLARVGEGIVSSIGSSESHKQVLENPDNISKLVLRKGLDSGTAFEILSIDIADIDIGKNIGAALQIDQAQADKSIAQAKAEERRAMAIALEQEMRAKAQEARAKVIEAEAELPRAMAQAFLSGNLGIMDYYRMKNIESDTNMRQNIANPPTAK</sequence>
<evidence type="ECO:0000256" key="6">
    <source>
        <dbReference type="SAM" id="Coils"/>
    </source>
</evidence>
<evidence type="ECO:0000256" key="3">
    <source>
        <dbReference type="ARBA" id="ARBA00022989"/>
    </source>
</evidence>
<keyword evidence="1 5" id="KW-1003">Cell membrane</keyword>
<keyword evidence="2 5" id="KW-0812">Transmembrane</keyword>
<feature type="transmembrane region" description="Helical" evidence="5">
    <location>
        <begin position="6"/>
        <end position="29"/>
    </location>
</feature>
<dbReference type="InterPro" id="IPR022853">
    <property type="entry name" value="FloA"/>
</dbReference>
<evidence type="ECO:0000256" key="4">
    <source>
        <dbReference type="ARBA" id="ARBA00023136"/>
    </source>
</evidence>
<evidence type="ECO:0000256" key="5">
    <source>
        <dbReference type="HAMAP-Rule" id="MF_01562"/>
    </source>
</evidence>
<dbReference type="AlphaFoldDB" id="A0A2V1ISP7"/>
<dbReference type="NCBIfam" id="NF010186">
    <property type="entry name" value="PRK13665.1"/>
    <property type="match status" value="1"/>
</dbReference>
<evidence type="ECO:0000313" key="8">
    <source>
        <dbReference type="Proteomes" id="UP000244905"/>
    </source>
</evidence>
<comment type="similarity">
    <text evidence="5">Belongs to the flotillin-like FloA family.</text>
</comment>
<name>A0A2V1ISP7_9BACT</name>
<keyword evidence="4 5" id="KW-0472">Membrane</keyword>
<evidence type="ECO:0000313" key="7">
    <source>
        <dbReference type="EMBL" id="PWB03675.1"/>
    </source>
</evidence>
<keyword evidence="3 5" id="KW-1133">Transmembrane helix</keyword>
<gene>
    <name evidence="5" type="primary">floA</name>
    <name evidence="7" type="ORF">C5O23_02890</name>
</gene>
<comment type="subcellular location">
    <subcellularLocation>
        <location evidence="5">Cell membrane</location>
        <topology evidence="5">Single-pass membrane protein</topology>
    </subcellularLocation>
    <subcellularLocation>
        <location evidence="5">Membrane raft</location>
        <topology evidence="5">Single-pass membrane protein</topology>
    </subcellularLocation>
</comment>
<evidence type="ECO:0000256" key="1">
    <source>
        <dbReference type="ARBA" id="ARBA00022475"/>
    </source>
</evidence>
<comment type="caution">
    <text evidence="7">The sequence shown here is derived from an EMBL/GenBank/DDBJ whole genome shotgun (WGS) entry which is preliminary data.</text>
</comment>
<dbReference type="Proteomes" id="UP000244905">
    <property type="component" value="Unassembled WGS sequence"/>
</dbReference>
<keyword evidence="8" id="KW-1185">Reference proteome</keyword>
<dbReference type="HAMAP" id="MF_01562">
    <property type="entry name" value="FloA"/>
    <property type="match status" value="1"/>
</dbReference>